<organism evidence="1 2">
    <name type="scientific">Glycine soja</name>
    <name type="common">Wild soybean</name>
    <dbReference type="NCBI Taxonomy" id="3848"/>
    <lineage>
        <taxon>Eukaryota</taxon>
        <taxon>Viridiplantae</taxon>
        <taxon>Streptophyta</taxon>
        <taxon>Embryophyta</taxon>
        <taxon>Tracheophyta</taxon>
        <taxon>Spermatophyta</taxon>
        <taxon>Magnoliopsida</taxon>
        <taxon>eudicotyledons</taxon>
        <taxon>Gunneridae</taxon>
        <taxon>Pentapetalae</taxon>
        <taxon>rosids</taxon>
        <taxon>fabids</taxon>
        <taxon>Fabales</taxon>
        <taxon>Fabaceae</taxon>
        <taxon>Papilionoideae</taxon>
        <taxon>50 kb inversion clade</taxon>
        <taxon>NPAAA clade</taxon>
        <taxon>indigoferoid/millettioid clade</taxon>
        <taxon>Phaseoleae</taxon>
        <taxon>Glycine</taxon>
        <taxon>Glycine subgen. Soja</taxon>
    </lineage>
</organism>
<keyword evidence="2" id="KW-1185">Reference proteome</keyword>
<gene>
    <name evidence="1" type="ORF">D0Y65_028875</name>
</gene>
<proteinExistence type="predicted"/>
<protein>
    <submittedName>
        <fullName evidence="1">Uncharacterized protein</fullName>
    </submittedName>
</protein>
<name>A0A445HWL4_GLYSO</name>
<evidence type="ECO:0000313" key="1">
    <source>
        <dbReference type="EMBL" id="RZB78163.1"/>
    </source>
</evidence>
<dbReference type="Proteomes" id="UP000289340">
    <property type="component" value="Chromosome 11"/>
</dbReference>
<evidence type="ECO:0000313" key="2">
    <source>
        <dbReference type="Proteomes" id="UP000289340"/>
    </source>
</evidence>
<dbReference type="EMBL" id="QZWG01000011">
    <property type="protein sequence ID" value="RZB78163.1"/>
    <property type="molecule type" value="Genomic_DNA"/>
</dbReference>
<comment type="caution">
    <text evidence="1">The sequence shown here is derived from an EMBL/GenBank/DDBJ whole genome shotgun (WGS) entry which is preliminary data.</text>
</comment>
<feature type="non-terminal residue" evidence="1">
    <location>
        <position position="1"/>
    </location>
</feature>
<dbReference type="AlphaFoldDB" id="A0A445HWL4"/>
<accession>A0A445HWL4</accession>
<sequence>FVELRRDVCNCNLHSPYHRSLSIRQITFFLDPHPDCVVECLESCRSESSGLQGKNKFVLLFWIHITKFMLVYTEIHITQKDNLLLSPV</sequence>
<reference evidence="1 2" key="1">
    <citation type="submission" date="2018-09" db="EMBL/GenBank/DDBJ databases">
        <title>A high-quality reference genome of wild soybean provides a powerful tool to mine soybean genomes.</title>
        <authorList>
            <person name="Xie M."/>
            <person name="Chung C.Y.L."/>
            <person name="Li M.-W."/>
            <person name="Wong F.-L."/>
            <person name="Chan T.-F."/>
            <person name="Lam H.-M."/>
        </authorList>
    </citation>
    <scope>NUCLEOTIDE SEQUENCE [LARGE SCALE GENOMIC DNA]</scope>
    <source>
        <strain evidence="2">cv. W05</strain>
        <tissue evidence="1">Hypocotyl of etiolated seedlings</tissue>
    </source>
</reference>